<dbReference type="PROSITE" id="PS50102">
    <property type="entry name" value="RRM"/>
    <property type="match status" value="2"/>
</dbReference>
<keyword evidence="8" id="KW-0694">RNA-binding</keyword>
<feature type="region of interest" description="Disordered" evidence="9">
    <location>
        <begin position="287"/>
        <end position="357"/>
    </location>
</feature>
<comment type="subcellular location">
    <subcellularLocation>
        <location evidence="1">Nucleus</location>
    </subcellularLocation>
</comment>
<dbReference type="InterPro" id="IPR012677">
    <property type="entry name" value="Nucleotide-bd_a/b_plait_sf"/>
</dbReference>
<protein>
    <recommendedName>
        <fullName evidence="10">RRM domain-containing protein</fullName>
    </recommendedName>
</protein>
<dbReference type="InterPro" id="IPR041105">
    <property type="entry name" value="TDP-43_N"/>
</dbReference>
<evidence type="ECO:0000256" key="3">
    <source>
        <dbReference type="ARBA" id="ARBA00022737"/>
    </source>
</evidence>
<dbReference type="PANTHER" id="PTHR48033:SF9">
    <property type="entry name" value="TAR DNA-BINDING PROTEIN 43"/>
    <property type="match status" value="1"/>
</dbReference>
<proteinExistence type="predicted"/>
<evidence type="ECO:0000256" key="1">
    <source>
        <dbReference type="ARBA" id="ARBA00004123"/>
    </source>
</evidence>
<evidence type="ECO:0000256" key="6">
    <source>
        <dbReference type="ARBA" id="ARBA00023187"/>
    </source>
</evidence>
<feature type="compositionally biased region" description="Low complexity" evidence="9">
    <location>
        <begin position="391"/>
        <end position="404"/>
    </location>
</feature>
<dbReference type="Pfam" id="PF00076">
    <property type="entry name" value="RRM_1"/>
    <property type="match status" value="2"/>
</dbReference>
<dbReference type="CDD" id="cd12322">
    <property type="entry name" value="RRM2_TDP43"/>
    <property type="match status" value="1"/>
</dbReference>
<evidence type="ECO:0000256" key="5">
    <source>
        <dbReference type="ARBA" id="ARBA00023163"/>
    </source>
</evidence>
<keyword evidence="6" id="KW-0508">mRNA splicing</keyword>
<dbReference type="PANTHER" id="PTHR48033">
    <property type="entry name" value="RNA-BINDING (RRM/RBD/RNP MOTIFS) FAMILY PROTEIN"/>
    <property type="match status" value="1"/>
</dbReference>
<evidence type="ECO:0000256" key="8">
    <source>
        <dbReference type="PROSITE-ProRule" id="PRU00176"/>
    </source>
</evidence>
<evidence type="ECO:0000256" key="4">
    <source>
        <dbReference type="ARBA" id="ARBA00023015"/>
    </source>
</evidence>
<evidence type="ECO:0000256" key="2">
    <source>
        <dbReference type="ARBA" id="ARBA00022664"/>
    </source>
</evidence>
<dbReference type="InterPro" id="IPR000504">
    <property type="entry name" value="RRM_dom"/>
</dbReference>
<gene>
    <name evidence="11" type="ORF">KUTeg_019752</name>
</gene>
<reference evidence="11 12" key="1">
    <citation type="submission" date="2022-12" db="EMBL/GenBank/DDBJ databases">
        <title>Chromosome-level genome of Tegillarca granosa.</title>
        <authorList>
            <person name="Kim J."/>
        </authorList>
    </citation>
    <scope>NUCLEOTIDE SEQUENCE [LARGE SCALE GENOMIC DNA]</scope>
    <source>
        <strain evidence="11">Teg-2019</strain>
        <tissue evidence="11">Adductor muscle</tissue>
    </source>
</reference>
<dbReference type="InterPro" id="IPR035979">
    <property type="entry name" value="RBD_domain_sf"/>
</dbReference>
<feature type="domain" description="RRM" evidence="10">
    <location>
        <begin position="133"/>
        <end position="209"/>
    </location>
</feature>
<feature type="compositionally biased region" description="Basic and acidic residues" evidence="9">
    <location>
        <begin position="315"/>
        <end position="341"/>
    </location>
</feature>
<feature type="region of interest" description="Disordered" evidence="9">
    <location>
        <begin position="378"/>
        <end position="445"/>
    </location>
</feature>
<evidence type="ECO:0000256" key="7">
    <source>
        <dbReference type="ARBA" id="ARBA00023242"/>
    </source>
</evidence>
<name>A0ABQ9EHL7_TEGGR</name>
<keyword evidence="5" id="KW-0804">Transcription</keyword>
<accession>A0ABQ9EHL7</accession>
<feature type="compositionally biased region" description="Basic and acidic residues" evidence="9">
    <location>
        <begin position="291"/>
        <end position="301"/>
    </location>
</feature>
<keyword evidence="4" id="KW-0805">Transcription regulation</keyword>
<organism evidence="11 12">
    <name type="scientific">Tegillarca granosa</name>
    <name type="common">Malaysian cockle</name>
    <name type="synonym">Anadara granosa</name>
    <dbReference type="NCBI Taxonomy" id="220873"/>
    <lineage>
        <taxon>Eukaryota</taxon>
        <taxon>Metazoa</taxon>
        <taxon>Spiralia</taxon>
        <taxon>Lophotrochozoa</taxon>
        <taxon>Mollusca</taxon>
        <taxon>Bivalvia</taxon>
        <taxon>Autobranchia</taxon>
        <taxon>Pteriomorphia</taxon>
        <taxon>Arcoida</taxon>
        <taxon>Arcoidea</taxon>
        <taxon>Arcidae</taxon>
        <taxon>Tegillarca</taxon>
    </lineage>
</organism>
<keyword evidence="12" id="KW-1185">Reference proteome</keyword>
<keyword evidence="2" id="KW-0507">mRNA processing</keyword>
<dbReference type="CDD" id="cd19609">
    <property type="entry name" value="NTD_TDP-43"/>
    <property type="match status" value="1"/>
</dbReference>
<dbReference type="Proteomes" id="UP001217089">
    <property type="component" value="Unassembled WGS sequence"/>
</dbReference>
<sequence length="445" mass="48619">MFPRSSLQFNKMSQYIQVVETETEEPTEIPSEEDGSLLLSTLSAQFPGACGLKYRNPDTGNFRGVRLNEGYLFPPDGEWGSTVYVVVFPKLDAKQSEDQQTYAIQSLCDNKRKGDGELENPAAKTKRFEKKPSDLIILGLPWKSTEDDVKKYFSQFGEVILSQVKRDPKTGQSKGYGFVRFAEYDSQTKCLGQRHMIDGRWCDVNIPNSVDGGGSVMNRKIFIARCSEDITADDLRNYFGKYGEITDVFIPRPFRAFAFVTFSDAAVAQGLCGEDHIINGTSVHISSAAPKSHDRQEDRYSRRSGGGYSSGYDRSPPRRGERGGDWDRGSSHRGNLRDVSRDGNGMPPGGPDSQMGMNLLNSAVMAAAQAMLTGQGGWGQMMQGQGSGDHSSLQSYSSMGGSRSDTTNRGFGGWGSGYDTSSSGYSGWGQTNTSGSNTGSRGGWN</sequence>
<keyword evidence="3" id="KW-0677">Repeat</keyword>
<dbReference type="SMART" id="SM00360">
    <property type="entry name" value="RRM"/>
    <property type="match status" value="2"/>
</dbReference>
<evidence type="ECO:0000313" key="12">
    <source>
        <dbReference type="Proteomes" id="UP001217089"/>
    </source>
</evidence>
<feature type="domain" description="RRM" evidence="10">
    <location>
        <begin position="219"/>
        <end position="290"/>
    </location>
</feature>
<dbReference type="SUPFAM" id="SSF54928">
    <property type="entry name" value="RNA-binding domain, RBD"/>
    <property type="match status" value="1"/>
</dbReference>
<evidence type="ECO:0000259" key="10">
    <source>
        <dbReference type="PROSITE" id="PS50102"/>
    </source>
</evidence>
<dbReference type="EMBL" id="JARBDR010000917">
    <property type="protein sequence ID" value="KAJ8303356.1"/>
    <property type="molecule type" value="Genomic_DNA"/>
</dbReference>
<keyword evidence="7" id="KW-0539">Nucleus</keyword>
<evidence type="ECO:0000313" key="11">
    <source>
        <dbReference type="EMBL" id="KAJ8303356.1"/>
    </source>
</evidence>
<feature type="compositionally biased region" description="Low complexity" evidence="9">
    <location>
        <begin position="417"/>
        <end position="439"/>
    </location>
</feature>
<dbReference type="Pfam" id="PF18694">
    <property type="entry name" value="TDP-43_N"/>
    <property type="match status" value="1"/>
</dbReference>
<dbReference type="Gene3D" id="3.30.70.330">
    <property type="match status" value="2"/>
</dbReference>
<evidence type="ECO:0000256" key="9">
    <source>
        <dbReference type="SAM" id="MobiDB-lite"/>
    </source>
</evidence>
<comment type="caution">
    <text evidence="11">The sequence shown here is derived from an EMBL/GenBank/DDBJ whole genome shotgun (WGS) entry which is preliminary data.</text>
</comment>
<dbReference type="CDD" id="cd12321">
    <property type="entry name" value="RRM1_TDP43"/>
    <property type="match status" value="1"/>
</dbReference>